<keyword evidence="1" id="KW-1133">Transmembrane helix</keyword>
<reference evidence="2" key="1">
    <citation type="submission" date="2020-08" db="EMBL/GenBank/DDBJ databases">
        <title>Multicomponent nature underlies the extraordinary mechanical properties of spider dragline silk.</title>
        <authorList>
            <person name="Kono N."/>
            <person name="Nakamura H."/>
            <person name="Mori M."/>
            <person name="Yoshida Y."/>
            <person name="Ohtoshi R."/>
            <person name="Malay A.D."/>
            <person name="Moran D.A.P."/>
            <person name="Tomita M."/>
            <person name="Numata K."/>
            <person name="Arakawa K."/>
        </authorList>
    </citation>
    <scope>NUCLEOTIDE SEQUENCE</scope>
</reference>
<accession>A0A8X6PFG6</accession>
<name>A0A8X6PFG6_NEPPI</name>
<evidence type="ECO:0000256" key="1">
    <source>
        <dbReference type="SAM" id="Phobius"/>
    </source>
</evidence>
<feature type="non-terminal residue" evidence="2">
    <location>
        <position position="1"/>
    </location>
</feature>
<keyword evidence="1" id="KW-0812">Transmembrane</keyword>
<keyword evidence="1" id="KW-0472">Membrane</keyword>
<keyword evidence="3" id="KW-1185">Reference proteome</keyword>
<evidence type="ECO:0000313" key="3">
    <source>
        <dbReference type="Proteomes" id="UP000887013"/>
    </source>
</evidence>
<protein>
    <submittedName>
        <fullName evidence="2">Uncharacterized protein</fullName>
    </submittedName>
</protein>
<sequence>FASFAHLWTDRFDILKTKPYARMDPYLVGIALAFYLFKRKQNNSGKLSR</sequence>
<feature type="non-terminal residue" evidence="2">
    <location>
        <position position="49"/>
    </location>
</feature>
<dbReference type="OrthoDB" id="118951at2759"/>
<evidence type="ECO:0000313" key="2">
    <source>
        <dbReference type="EMBL" id="GFT65381.1"/>
    </source>
</evidence>
<gene>
    <name evidence="2" type="ORF">NPIL_345871</name>
</gene>
<dbReference type="AlphaFoldDB" id="A0A8X6PFG6"/>
<proteinExistence type="predicted"/>
<feature type="transmembrane region" description="Helical" evidence="1">
    <location>
        <begin position="20"/>
        <end position="37"/>
    </location>
</feature>
<organism evidence="2 3">
    <name type="scientific">Nephila pilipes</name>
    <name type="common">Giant wood spider</name>
    <name type="synonym">Nephila maculata</name>
    <dbReference type="NCBI Taxonomy" id="299642"/>
    <lineage>
        <taxon>Eukaryota</taxon>
        <taxon>Metazoa</taxon>
        <taxon>Ecdysozoa</taxon>
        <taxon>Arthropoda</taxon>
        <taxon>Chelicerata</taxon>
        <taxon>Arachnida</taxon>
        <taxon>Araneae</taxon>
        <taxon>Araneomorphae</taxon>
        <taxon>Entelegynae</taxon>
        <taxon>Araneoidea</taxon>
        <taxon>Nephilidae</taxon>
        <taxon>Nephila</taxon>
    </lineage>
</organism>
<comment type="caution">
    <text evidence="2">The sequence shown here is derived from an EMBL/GenBank/DDBJ whole genome shotgun (WGS) entry which is preliminary data.</text>
</comment>
<dbReference type="EMBL" id="BMAW01068624">
    <property type="protein sequence ID" value="GFT65381.1"/>
    <property type="molecule type" value="Genomic_DNA"/>
</dbReference>
<dbReference type="Proteomes" id="UP000887013">
    <property type="component" value="Unassembled WGS sequence"/>
</dbReference>